<sequence>MERLARQSGRRVSTHYITGGRVFPFSQTRSSFDSSVQKIIRKEQPKRERAVHLPGGMWNTFSRQIFNRFPAAERLYHHASFPTEEPEKCRNGLVFGNIKDGTREKQSIFLSLEVLEESVVTSEEIVKKVGDPLVSKEQMLQRSVSVDRSSDGDVLSTGGGHSFHEGGLLSLERPPEQFECKVPKSYSFDSRATLGETVSPDSVSFVRDASASMSSVAGGDTHPGLGSFVPHITLKKPKKLTTFSAIPYDRSKTNSQYRKVGPILTTEREVIDQSTSSPAGDGDGAQEEKSEGMWIYPNEILSEWYKSKLFHPPPPPPFISVEFLSSDMEFTLCHSSIQNFTGCKLIYCTFEKN</sequence>
<dbReference type="Proteomes" id="UP000230750">
    <property type="component" value="Unassembled WGS sequence"/>
</dbReference>
<dbReference type="AlphaFoldDB" id="A0A2G8KRE9"/>
<proteinExistence type="predicted"/>
<evidence type="ECO:0000313" key="3">
    <source>
        <dbReference type="Proteomes" id="UP000230750"/>
    </source>
</evidence>
<comment type="caution">
    <text evidence="2">The sequence shown here is derived from an EMBL/GenBank/DDBJ whole genome shotgun (WGS) entry which is preliminary data.</text>
</comment>
<feature type="region of interest" description="Disordered" evidence="1">
    <location>
        <begin position="268"/>
        <end position="290"/>
    </location>
</feature>
<protein>
    <submittedName>
        <fullName evidence="2">Uncharacterized protein</fullName>
    </submittedName>
</protein>
<accession>A0A2G8KRE9</accession>
<name>A0A2G8KRE9_STIJA</name>
<gene>
    <name evidence="2" type="ORF">BSL78_12551</name>
</gene>
<evidence type="ECO:0000313" key="2">
    <source>
        <dbReference type="EMBL" id="PIK50572.1"/>
    </source>
</evidence>
<keyword evidence="3" id="KW-1185">Reference proteome</keyword>
<dbReference type="EMBL" id="MRZV01000414">
    <property type="protein sequence ID" value="PIK50572.1"/>
    <property type="molecule type" value="Genomic_DNA"/>
</dbReference>
<reference evidence="2 3" key="1">
    <citation type="journal article" date="2017" name="PLoS Biol.">
        <title>The sea cucumber genome provides insights into morphological evolution and visceral regeneration.</title>
        <authorList>
            <person name="Zhang X."/>
            <person name="Sun L."/>
            <person name="Yuan J."/>
            <person name="Sun Y."/>
            <person name="Gao Y."/>
            <person name="Zhang L."/>
            <person name="Li S."/>
            <person name="Dai H."/>
            <person name="Hamel J.F."/>
            <person name="Liu C."/>
            <person name="Yu Y."/>
            <person name="Liu S."/>
            <person name="Lin W."/>
            <person name="Guo K."/>
            <person name="Jin S."/>
            <person name="Xu P."/>
            <person name="Storey K.B."/>
            <person name="Huan P."/>
            <person name="Zhang T."/>
            <person name="Zhou Y."/>
            <person name="Zhang J."/>
            <person name="Lin C."/>
            <person name="Li X."/>
            <person name="Xing L."/>
            <person name="Huo D."/>
            <person name="Sun M."/>
            <person name="Wang L."/>
            <person name="Mercier A."/>
            <person name="Li F."/>
            <person name="Yang H."/>
            <person name="Xiang J."/>
        </authorList>
    </citation>
    <scope>NUCLEOTIDE SEQUENCE [LARGE SCALE GENOMIC DNA]</scope>
    <source>
        <strain evidence="2">Shaxun</strain>
        <tissue evidence="2">Muscle</tissue>
    </source>
</reference>
<organism evidence="2 3">
    <name type="scientific">Stichopus japonicus</name>
    <name type="common">Sea cucumber</name>
    <dbReference type="NCBI Taxonomy" id="307972"/>
    <lineage>
        <taxon>Eukaryota</taxon>
        <taxon>Metazoa</taxon>
        <taxon>Echinodermata</taxon>
        <taxon>Eleutherozoa</taxon>
        <taxon>Echinozoa</taxon>
        <taxon>Holothuroidea</taxon>
        <taxon>Aspidochirotacea</taxon>
        <taxon>Aspidochirotida</taxon>
        <taxon>Stichopodidae</taxon>
        <taxon>Apostichopus</taxon>
    </lineage>
</organism>
<evidence type="ECO:0000256" key="1">
    <source>
        <dbReference type="SAM" id="MobiDB-lite"/>
    </source>
</evidence>